<dbReference type="EMBL" id="JACHGH010000017">
    <property type="protein sequence ID" value="MBB6455261.1"/>
    <property type="molecule type" value="Genomic_DNA"/>
</dbReference>
<accession>A0A841Q9S9</accession>
<keyword evidence="4" id="KW-1133">Transmembrane helix</keyword>
<gene>
    <name evidence="6" type="ORF">HNQ94_003758</name>
</gene>
<keyword evidence="1" id="KW-0547">Nucleotide-binding</keyword>
<dbReference type="InterPro" id="IPR050108">
    <property type="entry name" value="CDK"/>
</dbReference>
<evidence type="ECO:0000256" key="4">
    <source>
        <dbReference type="SAM" id="Phobius"/>
    </source>
</evidence>
<sequence>MRPSTKSLITNLKPGTKIKGKWHQHTYQIVKKLGNGAIGEVYLALCNQKYVALKISDMPSSITTEVNVLKAFGKVQGTRLGPSLLDVDDWVPFRSHSYSFYVMEYMRGHELNTFLRHKGPEWLGILMIQLLDDLDHLHREGWVFGDLKPENLIVTNSPPRLRWIDVGGTTKIGRAVKEYTEFYDRGYWGLGSRKADPKYDLFAVAMVMIQVYYPQRFEKGQHPTKTLKYKIIQQPALKKYATCLDKALLGKYTSSKEMKADISKILLARVQSPATKMKHSGDVKRSKQHASGNGSPTRWLESLGIAMVTVMLFVIFLILNMF</sequence>
<keyword evidence="4" id="KW-0812">Transmembrane</keyword>
<feature type="domain" description="Protein kinase" evidence="5">
    <location>
        <begin position="27"/>
        <end position="275"/>
    </location>
</feature>
<evidence type="ECO:0000256" key="2">
    <source>
        <dbReference type="ARBA" id="ARBA00022840"/>
    </source>
</evidence>
<dbReference type="AlphaFoldDB" id="A0A841Q9S9"/>
<evidence type="ECO:0000313" key="6">
    <source>
        <dbReference type="EMBL" id="MBB6455261.1"/>
    </source>
</evidence>
<comment type="caution">
    <text evidence="6">The sequence shown here is derived from an EMBL/GenBank/DDBJ whole genome shotgun (WGS) entry which is preliminary data.</text>
</comment>
<dbReference type="EC" id="2.7.11.1" evidence="6"/>
<feature type="transmembrane region" description="Helical" evidence="4">
    <location>
        <begin position="299"/>
        <end position="319"/>
    </location>
</feature>
<keyword evidence="4" id="KW-0472">Membrane</keyword>
<name>A0A841Q9S9_9BACI</name>
<feature type="region of interest" description="Disordered" evidence="3">
    <location>
        <begin position="276"/>
        <end position="295"/>
    </location>
</feature>
<dbReference type="GO" id="GO:0004674">
    <property type="term" value="F:protein serine/threonine kinase activity"/>
    <property type="evidence" value="ECO:0007669"/>
    <property type="project" value="UniProtKB-EC"/>
</dbReference>
<keyword evidence="7" id="KW-1185">Reference proteome</keyword>
<keyword evidence="6" id="KW-0418">Kinase</keyword>
<evidence type="ECO:0000256" key="1">
    <source>
        <dbReference type="ARBA" id="ARBA00022741"/>
    </source>
</evidence>
<evidence type="ECO:0000259" key="5">
    <source>
        <dbReference type="PROSITE" id="PS50011"/>
    </source>
</evidence>
<dbReference type="Pfam" id="PF00069">
    <property type="entry name" value="Pkinase"/>
    <property type="match status" value="1"/>
</dbReference>
<dbReference type="RefSeq" id="WP_174497733.1">
    <property type="nucleotide sequence ID" value="NZ_CADDWK010000018.1"/>
</dbReference>
<dbReference type="InterPro" id="IPR000719">
    <property type="entry name" value="Prot_kinase_dom"/>
</dbReference>
<dbReference type="PROSITE" id="PS50011">
    <property type="entry name" value="PROTEIN_KINASE_DOM"/>
    <property type="match status" value="1"/>
</dbReference>
<keyword evidence="2" id="KW-0067">ATP-binding</keyword>
<dbReference type="InterPro" id="IPR011009">
    <property type="entry name" value="Kinase-like_dom_sf"/>
</dbReference>
<dbReference type="GO" id="GO:0005524">
    <property type="term" value="F:ATP binding"/>
    <property type="evidence" value="ECO:0007669"/>
    <property type="project" value="UniProtKB-KW"/>
</dbReference>
<dbReference type="PANTHER" id="PTHR24056">
    <property type="entry name" value="CELL DIVISION PROTEIN KINASE"/>
    <property type="match status" value="1"/>
</dbReference>
<proteinExistence type="predicted"/>
<dbReference type="SMART" id="SM00220">
    <property type="entry name" value="S_TKc"/>
    <property type="match status" value="1"/>
</dbReference>
<dbReference type="Gene3D" id="1.10.510.10">
    <property type="entry name" value="Transferase(Phosphotransferase) domain 1"/>
    <property type="match status" value="1"/>
</dbReference>
<evidence type="ECO:0000313" key="7">
    <source>
        <dbReference type="Proteomes" id="UP000581688"/>
    </source>
</evidence>
<dbReference type="Proteomes" id="UP000581688">
    <property type="component" value="Unassembled WGS sequence"/>
</dbReference>
<keyword evidence="6" id="KW-0808">Transferase</keyword>
<dbReference type="SUPFAM" id="SSF56112">
    <property type="entry name" value="Protein kinase-like (PK-like)"/>
    <property type="match status" value="1"/>
</dbReference>
<reference evidence="6 7" key="1">
    <citation type="submission" date="2020-08" db="EMBL/GenBank/DDBJ databases">
        <title>Genomic Encyclopedia of Type Strains, Phase IV (KMG-IV): sequencing the most valuable type-strain genomes for metagenomic binning, comparative biology and taxonomic classification.</title>
        <authorList>
            <person name="Goeker M."/>
        </authorList>
    </citation>
    <scope>NUCLEOTIDE SEQUENCE [LARGE SCALE GENOMIC DNA]</scope>
    <source>
        <strain evidence="6 7">DSM 19612</strain>
    </source>
</reference>
<organism evidence="6 7">
    <name type="scientific">Salirhabdus euzebyi</name>
    <dbReference type="NCBI Taxonomy" id="394506"/>
    <lineage>
        <taxon>Bacteria</taxon>
        <taxon>Bacillati</taxon>
        <taxon>Bacillota</taxon>
        <taxon>Bacilli</taxon>
        <taxon>Bacillales</taxon>
        <taxon>Bacillaceae</taxon>
        <taxon>Salirhabdus</taxon>
    </lineage>
</organism>
<protein>
    <submittedName>
        <fullName evidence="6">Serine/threonine-protein kinase</fullName>
        <ecNumber evidence="6">2.7.11.1</ecNumber>
    </submittedName>
</protein>
<evidence type="ECO:0000256" key="3">
    <source>
        <dbReference type="SAM" id="MobiDB-lite"/>
    </source>
</evidence>